<proteinExistence type="predicted"/>
<feature type="region of interest" description="Disordered" evidence="1">
    <location>
        <begin position="38"/>
        <end position="58"/>
    </location>
</feature>
<gene>
    <name evidence="2" type="ORF">E2C01_084972</name>
</gene>
<dbReference type="Proteomes" id="UP000324222">
    <property type="component" value="Unassembled WGS sequence"/>
</dbReference>
<dbReference type="OrthoDB" id="10028342at2759"/>
<name>A0A5B7J7N3_PORTR</name>
<evidence type="ECO:0000313" key="3">
    <source>
        <dbReference type="Proteomes" id="UP000324222"/>
    </source>
</evidence>
<protein>
    <submittedName>
        <fullName evidence="2">Uncharacterized protein</fullName>
    </submittedName>
</protein>
<evidence type="ECO:0000256" key="1">
    <source>
        <dbReference type="SAM" id="MobiDB-lite"/>
    </source>
</evidence>
<comment type="caution">
    <text evidence="2">The sequence shown here is derived from an EMBL/GenBank/DDBJ whole genome shotgun (WGS) entry which is preliminary data.</text>
</comment>
<dbReference type="EMBL" id="VSRR010082911">
    <property type="protein sequence ID" value="MPC90006.1"/>
    <property type="molecule type" value="Genomic_DNA"/>
</dbReference>
<organism evidence="2 3">
    <name type="scientific">Portunus trituberculatus</name>
    <name type="common">Swimming crab</name>
    <name type="synonym">Neptunus trituberculatus</name>
    <dbReference type="NCBI Taxonomy" id="210409"/>
    <lineage>
        <taxon>Eukaryota</taxon>
        <taxon>Metazoa</taxon>
        <taxon>Ecdysozoa</taxon>
        <taxon>Arthropoda</taxon>
        <taxon>Crustacea</taxon>
        <taxon>Multicrustacea</taxon>
        <taxon>Malacostraca</taxon>
        <taxon>Eumalacostraca</taxon>
        <taxon>Eucarida</taxon>
        <taxon>Decapoda</taxon>
        <taxon>Pleocyemata</taxon>
        <taxon>Brachyura</taxon>
        <taxon>Eubrachyura</taxon>
        <taxon>Portunoidea</taxon>
        <taxon>Portunidae</taxon>
        <taxon>Portuninae</taxon>
        <taxon>Portunus</taxon>
    </lineage>
</organism>
<dbReference type="AlphaFoldDB" id="A0A5B7J7N3"/>
<evidence type="ECO:0000313" key="2">
    <source>
        <dbReference type="EMBL" id="MPC90006.1"/>
    </source>
</evidence>
<sequence length="91" mass="10326">MRSRVEGGLMWKDVTQRSLERVLEELMGESAFLKVRSDLYPSPGGERSPRPIPDTALPQDWDPTAPCFVCLGTSHASTQVRKHEVLYIREL</sequence>
<reference evidence="2 3" key="1">
    <citation type="submission" date="2019-05" db="EMBL/GenBank/DDBJ databases">
        <title>Another draft genome of Portunus trituberculatus and its Hox gene families provides insights of decapod evolution.</title>
        <authorList>
            <person name="Jeong J.-H."/>
            <person name="Song I."/>
            <person name="Kim S."/>
            <person name="Choi T."/>
            <person name="Kim D."/>
            <person name="Ryu S."/>
            <person name="Kim W."/>
        </authorList>
    </citation>
    <scope>NUCLEOTIDE SEQUENCE [LARGE SCALE GENOMIC DNA]</scope>
    <source>
        <tissue evidence="2">Muscle</tissue>
    </source>
</reference>
<keyword evidence="3" id="KW-1185">Reference proteome</keyword>
<accession>A0A5B7J7N3</accession>